<protein>
    <submittedName>
        <fullName evidence="1">Uncharacterized protein</fullName>
    </submittedName>
</protein>
<organism evidence="1 2">
    <name type="scientific">Solimonas fluminis</name>
    <dbReference type="NCBI Taxonomy" id="2086571"/>
    <lineage>
        <taxon>Bacteria</taxon>
        <taxon>Pseudomonadati</taxon>
        <taxon>Pseudomonadota</taxon>
        <taxon>Gammaproteobacteria</taxon>
        <taxon>Nevskiales</taxon>
        <taxon>Nevskiaceae</taxon>
        <taxon>Solimonas</taxon>
    </lineage>
</organism>
<comment type="caution">
    <text evidence="1">The sequence shown here is derived from an EMBL/GenBank/DDBJ whole genome shotgun (WGS) entry which is preliminary data.</text>
</comment>
<evidence type="ECO:0000313" key="2">
    <source>
        <dbReference type="Proteomes" id="UP000238220"/>
    </source>
</evidence>
<name>A0A2S5TCL2_9GAMM</name>
<evidence type="ECO:0000313" key="1">
    <source>
        <dbReference type="EMBL" id="PPE72739.1"/>
    </source>
</evidence>
<reference evidence="1 2" key="1">
    <citation type="submission" date="2018-02" db="EMBL/GenBank/DDBJ databases">
        <title>Genome sequencing of Solimonas sp. HR-BB.</title>
        <authorList>
            <person name="Lee Y."/>
            <person name="Jeon C.O."/>
        </authorList>
    </citation>
    <scope>NUCLEOTIDE SEQUENCE [LARGE SCALE GENOMIC DNA]</scope>
    <source>
        <strain evidence="1 2">HR-BB</strain>
    </source>
</reference>
<proteinExistence type="predicted"/>
<dbReference type="EMBL" id="PSNW01000010">
    <property type="protein sequence ID" value="PPE72739.1"/>
    <property type="molecule type" value="Genomic_DNA"/>
</dbReference>
<keyword evidence="2" id="KW-1185">Reference proteome</keyword>
<sequence length="114" mass="12749">MYEPTATPFETALEYAEQTSGQYCEGLVWLPNSTHAEEAIWCSTPEELVCFTHDLTLGDHGIQGFPLDDEALKHLYFVCGIRGIYLFHPNPVVMNIVIPEFLHPPMVGGKPSVQ</sequence>
<gene>
    <name evidence="1" type="ORF">C3942_16960</name>
</gene>
<accession>A0A2S5TCL2</accession>
<dbReference type="AlphaFoldDB" id="A0A2S5TCL2"/>
<dbReference type="Proteomes" id="UP000238220">
    <property type="component" value="Unassembled WGS sequence"/>
</dbReference>